<comment type="similarity">
    <text evidence="1">Belongs to the peptidase M10A family. Matrix metalloproteinases (MMPs) subfamily.</text>
</comment>
<dbReference type="PANTHER" id="PTHR10201">
    <property type="entry name" value="MATRIX METALLOPROTEINASE"/>
    <property type="match status" value="1"/>
</dbReference>
<evidence type="ECO:0000259" key="10">
    <source>
        <dbReference type="SMART" id="SM00235"/>
    </source>
</evidence>
<dbReference type="InterPro" id="IPR021190">
    <property type="entry name" value="Pept_M10A"/>
</dbReference>
<feature type="binding site" evidence="8">
    <location>
        <position position="274"/>
    </location>
    <ligand>
        <name>Zn(2+)</name>
        <dbReference type="ChEBI" id="CHEBI:29105"/>
        <label>2</label>
        <note>catalytic</note>
    </ligand>
</feature>
<feature type="binding site" evidence="8">
    <location>
        <position position="282"/>
    </location>
    <ligand>
        <name>Zn(2+)</name>
        <dbReference type="ChEBI" id="CHEBI:29105"/>
        <label>2</label>
        <note>catalytic</note>
    </ligand>
</feature>
<dbReference type="InterPro" id="IPR002477">
    <property type="entry name" value="Peptidoglycan-bd-like"/>
</dbReference>
<dbReference type="OrthoDB" id="907195at2759"/>
<dbReference type="Pfam" id="PF01471">
    <property type="entry name" value="PG_binding_1"/>
    <property type="match status" value="1"/>
</dbReference>
<keyword evidence="11" id="KW-1185">Reference proteome</keyword>
<keyword evidence="8" id="KW-0106">Calcium</keyword>
<comment type="cofactor">
    <cofactor evidence="8">
        <name>Zn(2+)</name>
        <dbReference type="ChEBI" id="CHEBI:29105"/>
    </cofactor>
    <text evidence="8">Binds 2 Zn(2+) ions per subunit.</text>
</comment>
<feature type="binding site" evidence="8">
    <location>
        <position position="230"/>
    </location>
    <ligand>
        <name>Zn(2+)</name>
        <dbReference type="ChEBI" id="CHEBI:29105"/>
        <label>1</label>
    </ligand>
</feature>
<reference evidence="12" key="1">
    <citation type="submission" date="2025-08" db="UniProtKB">
        <authorList>
            <consortium name="RefSeq"/>
        </authorList>
    </citation>
    <scope>IDENTIFICATION</scope>
</reference>
<evidence type="ECO:0000256" key="6">
    <source>
        <dbReference type="ARBA" id="ARBA00023049"/>
    </source>
</evidence>
<dbReference type="Gene3D" id="3.40.390.10">
    <property type="entry name" value="Collagenase (Catalytic Domain)"/>
    <property type="match status" value="1"/>
</dbReference>
<dbReference type="InterPro" id="IPR033739">
    <property type="entry name" value="M10A_MMP"/>
</dbReference>
<dbReference type="GO" id="GO:0030198">
    <property type="term" value="P:extracellular matrix organization"/>
    <property type="evidence" value="ECO:0007669"/>
    <property type="project" value="TreeGrafter"/>
</dbReference>
<keyword evidence="6" id="KW-0482">Metalloprotease</keyword>
<dbReference type="Pfam" id="PF00413">
    <property type="entry name" value="Peptidase_M10"/>
    <property type="match status" value="1"/>
</dbReference>
<feature type="binding site" evidence="8">
    <location>
        <position position="264"/>
    </location>
    <ligand>
        <name>Zn(2+)</name>
        <dbReference type="ChEBI" id="CHEBI:29105"/>
        <label>2</label>
        <note>catalytic</note>
    </ligand>
</feature>
<keyword evidence="5 8" id="KW-0862">Zinc</keyword>
<dbReference type="InterPro" id="IPR036365">
    <property type="entry name" value="PGBD-like_sf"/>
</dbReference>
<dbReference type="Gramene" id="SIN_1003305.t">
    <property type="protein sequence ID" value="SIN_1003305.t.cds1"/>
    <property type="gene ID" value="SIN_1003305"/>
</dbReference>
<feature type="binding site" evidence="8">
    <location>
        <position position="215"/>
    </location>
    <ligand>
        <name>Zn(2+)</name>
        <dbReference type="ChEBI" id="CHEBI:29105"/>
        <label>1</label>
    </ligand>
</feature>
<dbReference type="InParanoid" id="A0A6I9T888"/>
<keyword evidence="4" id="KW-0378">Hydrolase</keyword>
<dbReference type="SUPFAM" id="SSF55486">
    <property type="entry name" value="Metalloproteases ('zincins'), catalytic domain"/>
    <property type="match status" value="1"/>
</dbReference>
<proteinExistence type="inferred from homology"/>
<gene>
    <name evidence="12" type="primary">LOC105163694</name>
</gene>
<feature type="signal peptide" evidence="9">
    <location>
        <begin position="1"/>
        <end position="27"/>
    </location>
</feature>
<dbReference type="Proteomes" id="UP000504604">
    <property type="component" value="Linkage group LG6"/>
</dbReference>
<evidence type="ECO:0000256" key="8">
    <source>
        <dbReference type="PIRSR" id="PIRSR621190-2"/>
    </source>
</evidence>
<evidence type="ECO:0000313" key="12">
    <source>
        <dbReference type="RefSeq" id="XP_011080437.1"/>
    </source>
</evidence>
<evidence type="ECO:0000256" key="3">
    <source>
        <dbReference type="ARBA" id="ARBA00022723"/>
    </source>
</evidence>
<dbReference type="PANTHER" id="PTHR10201:SF213">
    <property type="entry name" value="METALLOENDOPROTEINASE 2-MMP-LIKE"/>
    <property type="match status" value="1"/>
</dbReference>
<dbReference type="GO" id="GO:0030574">
    <property type="term" value="P:collagen catabolic process"/>
    <property type="evidence" value="ECO:0007669"/>
    <property type="project" value="TreeGrafter"/>
</dbReference>
<feature type="chain" id="PRO_5027074981" evidence="9">
    <location>
        <begin position="28"/>
        <end position="308"/>
    </location>
</feature>
<feature type="binding site" evidence="8">
    <location>
        <position position="242"/>
    </location>
    <ligand>
        <name>Ca(2+)</name>
        <dbReference type="ChEBI" id="CHEBI:29108"/>
        <label>3</label>
    </ligand>
</feature>
<dbReference type="GO" id="GO:0008270">
    <property type="term" value="F:zinc ion binding"/>
    <property type="evidence" value="ECO:0007669"/>
    <property type="project" value="InterPro"/>
</dbReference>
<feature type="active site" evidence="7">
    <location>
        <position position="265"/>
    </location>
</feature>
<keyword evidence="9" id="KW-0732">Signal</keyword>
<feature type="binding site" evidence="8">
    <location>
        <position position="217"/>
    </location>
    <ligand>
        <name>Zn(2+)</name>
        <dbReference type="ChEBI" id="CHEBI:29105"/>
        <label>1</label>
    </ligand>
</feature>
<feature type="binding site" evidence="8">
    <location>
        <position position="222"/>
    </location>
    <ligand>
        <name>Ca(2+)</name>
        <dbReference type="ChEBI" id="CHEBI:29108"/>
        <label>3</label>
    </ligand>
</feature>
<dbReference type="SMART" id="SM00235">
    <property type="entry name" value="ZnMc"/>
    <property type="match status" value="1"/>
</dbReference>
<evidence type="ECO:0000256" key="5">
    <source>
        <dbReference type="ARBA" id="ARBA00022833"/>
    </source>
</evidence>
<evidence type="ECO:0000256" key="2">
    <source>
        <dbReference type="ARBA" id="ARBA00022670"/>
    </source>
</evidence>
<evidence type="ECO:0000256" key="9">
    <source>
        <dbReference type="SAM" id="SignalP"/>
    </source>
</evidence>
<feature type="binding site" description="in inhibited form" evidence="8">
    <location>
        <position position="124"/>
    </location>
    <ligand>
        <name>Zn(2+)</name>
        <dbReference type="ChEBI" id="CHEBI:29105"/>
        <label>2</label>
        <note>catalytic</note>
    </ligand>
</feature>
<dbReference type="GO" id="GO:0004222">
    <property type="term" value="F:metalloendopeptidase activity"/>
    <property type="evidence" value="ECO:0007669"/>
    <property type="project" value="InterPro"/>
</dbReference>
<evidence type="ECO:0000256" key="1">
    <source>
        <dbReference type="ARBA" id="ARBA00009614"/>
    </source>
</evidence>
<protein>
    <submittedName>
        <fullName evidence="12">Metalloendoproteinase 1-like</fullName>
    </submittedName>
</protein>
<dbReference type="SUPFAM" id="SSF47090">
    <property type="entry name" value="PGBD-like"/>
    <property type="match status" value="1"/>
</dbReference>
<dbReference type="GO" id="GO:0006508">
    <property type="term" value="P:proteolysis"/>
    <property type="evidence" value="ECO:0007669"/>
    <property type="project" value="UniProtKB-KW"/>
</dbReference>
<feature type="binding site" evidence="8">
    <location>
        <position position="223"/>
    </location>
    <ligand>
        <name>Ca(2+)</name>
        <dbReference type="ChEBI" id="CHEBI:29108"/>
        <label>3</label>
    </ligand>
</feature>
<keyword evidence="2" id="KW-0645">Protease</keyword>
<feature type="binding site" evidence="8">
    <location>
        <position position="240"/>
    </location>
    <ligand>
        <name>Zn(2+)</name>
        <dbReference type="ChEBI" id="CHEBI:29105"/>
        <label>1</label>
    </ligand>
</feature>
<dbReference type="PRINTS" id="PR00138">
    <property type="entry name" value="MATRIXIN"/>
</dbReference>
<organism evidence="11 12">
    <name type="scientific">Sesamum indicum</name>
    <name type="common">Oriental sesame</name>
    <name type="synonym">Sesamum orientale</name>
    <dbReference type="NCBI Taxonomy" id="4182"/>
    <lineage>
        <taxon>Eukaryota</taxon>
        <taxon>Viridiplantae</taxon>
        <taxon>Streptophyta</taxon>
        <taxon>Embryophyta</taxon>
        <taxon>Tracheophyta</taxon>
        <taxon>Spermatophyta</taxon>
        <taxon>Magnoliopsida</taxon>
        <taxon>eudicotyledons</taxon>
        <taxon>Gunneridae</taxon>
        <taxon>Pentapetalae</taxon>
        <taxon>asterids</taxon>
        <taxon>lamiids</taxon>
        <taxon>Lamiales</taxon>
        <taxon>Pedaliaceae</taxon>
        <taxon>Sesamum</taxon>
    </lineage>
</organism>
<dbReference type="AlphaFoldDB" id="A0A6I9T888"/>
<dbReference type="KEGG" id="sind:105163694"/>
<dbReference type="InterPro" id="IPR024079">
    <property type="entry name" value="MetalloPept_cat_dom_sf"/>
</dbReference>
<dbReference type="InterPro" id="IPR001818">
    <property type="entry name" value="Pept_M10_metallopeptidase"/>
</dbReference>
<feature type="binding site" evidence="8">
    <location>
        <position position="205"/>
    </location>
    <ligand>
        <name>Ca(2+)</name>
        <dbReference type="ChEBI" id="CHEBI:29108"/>
        <label>2</label>
    </ligand>
</feature>
<feature type="binding site" evidence="8">
    <location>
        <position position="245"/>
    </location>
    <ligand>
        <name>Ca(2+)</name>
        <dbReference type="ChEBI" id="CHEBI:29108"/>
        <label>3</label>
    </ligand>
</feature>
<keyword evidence="3 8" id="KW-0479">Metal-binding</keyword>
<dbReference type="GO" id="GO:0031012">
    <property type="term" value="C:extracellular matrix"/>
    <property type="evidence" value="ECO:0007669"/>
    <property type="project" value="InterPro"/>
</dbReference>
<evidence type="ECO:0000313" key="11">
    <source>
        <dbReference type="Proteomes" id="UP000504604"/>
    </source>
</evidence>
<comment type="cofactor">
    <cofactor evidence="8">
        <name>Ca(2+)</name>
        <dbReference type="ChEBI" id="CHEBI:29108"/>
    </cofactor>
    <text evidence="8">Can bind about 5 Ca(2+) ions per subunit.</text>
</comment>
<feature type="domain" description="Peptidase metallopeptidase" evidence="10">
    <location>
        <begin position="153"/>
        <end position="308"/>
    </location>
</feature>
<sequence>MEPKSLYMLSCILLIFLLNPFSLITRADPPHHLDAQKPSAMDFLKTLIGARKGTTSKGIPQLKKYLSRLGYMNDNNHTTPANQTNDFFDDKLELAIKRYQTFFKLTVNRIMDDNTVTQMSRPRCGVPDFNLNTSNELFLQIPTSASHYTFLPNKPTWPRTKRNLTYSFPVIARRDVYPAIEHATELWAFFSSFKFSYTQNYDRADIKISFQYGNHGDGYPFDGRGGILGHALPPTIGILHYDADENWVNGETPGAFDLQTIGLHELGHILGLGHTNDVRAIMYPNMDPGVRKVLGQDDMDGIKALYPN</sequence>
<dbReference type="RefSeq" id="XP_011080437.1">
    <property type="nucleotide sequence ID" value="XM_011082135.1"/>
</dbReference>
<feature type="binding site" evidence="8">
    <location>
        <position position="268"/>
    </location>
    <ligand>
        <name>Zn(2+)</name>
        <dbReference type="ChEBI" id="CHEBI:29105"/>
        <label>2</label>
        <note>catalytic</note>
    </ligand>
</feature>
<evidence type="ECO:0000256" key="4">
    <source>
        <dbReference type="ARBA" id="ARBA00022801"/>
    </source>
</evidence>
<accession>A0A6I9T888</accession>
<dbReference type="InterPro" id="IPR006026">
    <property type="entry name" value="Peptidase_Metallo"/>
</dbReference>
<evidence type="ECO:0000256" key="7">
    <source>
        <dbReference type="PIRSR" id="PIRSR621190-1"/>
    </source>
</evidence>
<dbReference type="GeneID" id="105163694"/>
<feature type="binding site" evidence="8">
    <location>
        <position position="245"/>
    </location>
    <ligand>
        <name>Ca(2+)</name>
        <dbReference type="ChEBI" id="CHEBI:29108"/>
        <label>1</label>
    </ligand>
</feature>
<name>A0A6I9T888_SESIN</name>
<dbReference type="CDD" id="cd04278">
    <property type="entry name" value="ZnMc_MMP"/>
    <property type="match status" value="1"/>
</dbReference>